<dbReference type="GO" id="GO:0005743">
    <property type="term" value="C:mitochondrial inner membrane"/>
    <property type="evidence" value="ECO:0007669"/>
    <property type="project" value="UniProtKB-SubCell"/>
</dbReference>
<accession>A0A8S1D6K1</accession>
<dbReference type="PRINTS" id="PR00927">
    <property type="entry name" value="ADPTRNSLCASE"/>
</dbReference>
<keyword evidence="11 14" id="KW-0472">Membrane</keyword>
<evidence type="ECO:0000256" key="11">
    <source>
        <dbReference type="ARBA" id="ARBA00023136"/>
    </source>
</evidence>
<dbReference type="InterPro" id="IPR018108">
    <property type="entry name" value="MCP_transmembrane"/>
</dbReference>
<feature type="transmembrane region" description="Helical" evidence="16">
    <location>
        <begin position="217"/>
        <end position="237"/>
    </location>
</feature>
<keyword evidence="7" id="KW-0677">Repeat</keyword>
<keyword evidence="9 16" id="KW-1133">Transmembrane helix</keyword>
<dbReference type="AlphaFoldDB" id="A0A8S1D6K1"/>
<dbReference type="GO" id="GO:1901029">
    <property type="term" value="P:negative regulation of mitochondrial outer membrane permeabilization involved in apoptotic signaling pathway"/>
    <property type="evidence" value="ECO:0007669"/>
    <property type="project" value="TreeGrafter"/>
</dbReference>
<feature type="signal peptide" evidence="17">
    <location>
        <begin position="1"/>
        <end position="32"/>
    </location>
</feature>
<evidence type="ECO:0000256" key="7">
    <source>
        <dbReference type="ARBA" id="ARBA00022737"/>
    </source>
</evidence>
<feature type="repeat" description="Solcar" evidence="14">
    <location>
        <begin position="118"/>
        <end position="208"/>
    </location>
</feature>
<dbReference type="PROSITE" id="PS50920">
    <property type="entry name" value="SOLCAR"/>
    <property type="match status" value="3"/>
</dbReference>
<evidence type="ECO:0000256" key="2">
    <source>
        <dbReference type="ARBA" id="ARBA00006375"/>
    </source>
</evidence>
<evidence type="ECO:0000256" key="1">
    <source>
        <dbReference type="ARBA" id="ARBA00004448"/>
    </source>
</evidence>
<dbReference type="Gene3D" id="1.50.40.10">
    <property type="entry name" value="Mitochondrial carrier domain"/>
    <property type="match status" value="1"/>
</dbReference>
<dbReference type="GO" id="GO:1990544">
    <property type="term" value="P:mitochondrial ATP transmembrane transport"/>
    <property type="evidence" value="ECO:0007669"/>
    <property type="project" value="InterPro"/>
</dbReference>
<feature type="repeat" description="Solcar" evidence="14">
    <location>
        <begin position="214"/>
        <end position="303"/>
    </location>
</feature>
<keyword evidence="4 15" id="KW-0813">Transport</keyword>
<comment type="caution">
    <text evidence="16">Lacks conserved residue(s) required for the propagation of feature annotation.</text>
</comment>
<evidence type="ECO:0000313" key="19">
    <source>
        <dbReference type="Proteomes" id="UP000494165"/>
    </source>
</evidence>
<name>A0A8S1D6K1_9INSE</name>
<evidence type="ECO:0000256" key="14">
    <source>
        <dbReference type="PROSITE-ProRule" id="PRU00282"/>
    </source>
</evidence>
<evidence type="ECO:0000256" key="13">
    <source>
        <dbReference type="ARBA" id="ARBA00045250"/>
    </source>
</evidence>
<keyword evidence="17" id="KW-0732">Signal</keyword>
<dbReference type="InterPro" id="IPR002067">
    <property type="entry name" value="MCP"/>
</dbReference>
<evidence type="ECO:0000256" key="12">
    <source>
        <dbReference type="ARBA" id="ARBA00024143"/>
    </source>
</evidence>
<evidence type="ECO:0000256" key="5">
    <source>
        <dbReference type="ARBA" id="ARBA00022449"/>
    </source>
</evidence>
<evidence type="ECO:0000256" key="10">
    <source>
        <dbReference type="ARBA" id="ARBA00023128"/>
    </source>
</evidence>
<keyword evidence="8" id="KW-0999">Mitochondrion inner membrane</keyword>
<feature type="transmembrane region" description="Helical" evidence="16">
    <location>
        <begin position="179"/>
        <end position="197"/>
    </location>
</feature>
<evidence type="ECO:0000256" key="15">
    <source>
        <dbReference type="RuleBase" id="RU000488"/>
    </source>
</evidence>
<evidence type="ECO:0000256" key="17">
    <source>
        <dbReference type="SAM" id="SignalP"/>
    </source>
</evidence>
<dbReference type="Pfam" id="PF00153">
    <property type="entry name" value="Mito_carr"/>
    <property type="match status" value="3"/>
</dbReference>
<comment type="subunit">
    <text evidence="3 16">Monomer.</text>
</comment>
<organism evidence="18 19">
    <name type="scientific">Cloeon dipterum</name>
    <dbReference type="NCBI Taxonomy" id="197152"/>
    <lineage>
        <taxon>Eukaryota</taxon>
        <taxon>Metazoa</taxon>
        <taxon>Ecdysozoa</taxon>
        <taxon>Arthropoda</taxon>
        <taxon>Hexapoda</taxon>
        <taxon>Insecta</taxon>
        <taxon>Pterygota</taxon>
        <taxon>Palaeoptera</taxon>
        <taxon>Ephemeroptera</taxon>
        <taxon>Pisciforma</taxon>
        <taxon>Baetidae</taxon>
        <taxon>Cloeon</taxon>
    </lineage>
</organism>
<comment type="similarity">
    <text evidence="2 15">Belongs to the mitochondrial carrier (TC 2.A.29) family.</text>
</comment>
<gene>
    <name evidence="18" type="ORF">CLODIP_2_CD00169</name>
</gene>
<feature type="chain" id="PRO_5035933475" description="ADP/ATP translocase" evidence="17">
    <location>
        <begin position="33"/>
        <end position="311"/>
    </location>
</feature>
<evidence type="ECO:0000256" key="9">
    <source>
        <dbReference type="ARBA" id="ARBA00022989"/>
    </source>
</evidence>
<dbReference type="InterPro" id="IPR023395">
    <property type="entry name" value="MCP_dom_sf"/>
</dbReference>
<dbReference type="GO" id="GO:0005471">
    <property type="term" value="F:ATP:ADP antiporter activity"/>
    <property type="evidence" value="ECO:0007669"/>
    <property type="project" value="UniProtKB-UniRule"/>
</dbReference>
<evidence type="ECO:0000256" key="16">
    <source>
        <dbReference type="RuleBase" id="RU368008"/>
    </source>
</evidence>
<dbReference type="Proteomes" id="UP000494165">
    <property type="component" value="Unassembled WGS sequence"/>
</dbReference>
<keyword evidence="6 14" id="KW-0812">Transmembrane</keyword>
<comment type="catalytic activity">
    <reaction evidence="12">
        <text>ADP(in) + ATP(out) = ADP(out) + ATP(in)</text>
        <dbReference type="Rhea" id="RHEA:34999"/>
        <dbReference type="ChEBI" id="CHEBI:30616"/>
        <dbReference type="ChEBI" id="CHEBI:456216"/>
    </reaction>
    <physiologicalReaction direction="left-to-right" evidence="12">
        <dbReference type="Rhea" id="RHEA:35000"/>
    </physiologicalReaction>
</comment>
<comment type="subcellular location">
    <subcellularLocation>
        <location evidence="16">Membrane</location>
        <topology evidence="16">Multi-pass membrane protein</topology>
    </subcellularLocation>
    <subcellularLocation>
        <location evidence="1">Mitochondrion inner membrane</location>
        <topology evidence="1">Multi-pass membrane protein</topology>
    </subcellularLocation>
</comment>
<protein>
    <recommendedName>
        <fullName evidence="16">ADP/ATP translocase</fullName>
    </recommendedName>
    <alternativeName>
        <fullName evidence="16">ADP,ATP carrier protein</fullName>
    </alternativeName>
</protein>
<comment type="function">
    <text evidence="16">Catalyzes the exchange of ADP and ATP across the membrane.</text>
</comment>
<dbReference type="PRINTS" id="PR00926">
    <property type="entry name" value="MITOCARRIER"/>
</dbReference>
<reference evidence="18 19" key="1">
    <citation type="submission" date="2020-04" db="EMBL/GenBank/DDBJ databases">
        <authorList>
            <person name="Alioto T."/>
            <person name="Alioto T."/>
            <person name="Gomez Garrido J."/>
        </authorList>
    </citation>
    <scope>NUCLEOTIDE SEQUENCE [LARGE SCALE GENOMIC DNA]</scope>
</reference>
<dbReference type="OrthoDB" id="270584at2759"/>
<sequence length="311" mass="35100">MQILKMAMVSVLLFLKDFLLGGLAGAVSKTAAAPIERVKLLLQLQDGSVQMRNSYKRYDGIVDCVRRVLKEQGLLSFWRGNLANVVRYFPTQAINLAFKDRYKELFLRGVDKCKDFWTYFAGSVASGSAAGATSLCVVYPLDFARTRLAADVGKVNEEREFTGLFDCFKKIVKSDGFFGLYRGFWMSLIGIVIYRGAYFGFYDIAKEVIGSENLNFVTKWIVAQVTTTLAGLLAYPCDTVRRRMMMQSGCRKDERLYSNSLHCAGRILCQEGICAFFKGAFTNIVRGISSSLVLVLYDEFQKLFEFLFQTD</sequence>
<dbReference type="SUPFAM" id="SSF103506">
    <property type="entry name" value="Mitochondrial carrier"/>
    <property type="match status" value="1"/>
</dbReference>
<evidence type="ECO:0000256" key="6">
    <source>
        <dbReference type="ARBA" id="ARBA00022692"/>
    </source>
</evidence>
<dbReference type="GO" id="GO:0140021">
    <property type="term" value="P:mitochondrial ADP transmembrane transport"/>
    <property type="evidence" value="ECO:0007669"/>
    <property type="project" value="InterPro"/>
</dbReference>
<feature type="transmembrane region" description="Helical" evidence="16">
    <location>
        <begin position="116"/>
        <end position="139"/>
    </location>
</feature>
<feature type="repeat" description="Solcar" evidence="14">
    <location>
        <begin position="12"/>
        <end position="105"/>
    </location>
</feature>
<dbReference type="FunFam" id="1.50.40.10:FF:000002">
    <property type="entry name" value="Putative ADP/ATP translocase 2-like"/>
    <property type="match status" value="1"/>
</dbReference>
<dbReference type="EMBL" id="CADEPI010000151">
    <property type="protein sequence ID" value="CAB3377816.1"/>
    <property type="molecule type" value="Genomic_DNA"/>
</dbReference>
<keyword evidence="10" id="KW-0496">Mitochondrion</keyword>
<evidence type="ECO:0000313" key="18">
    <source>
        <dbReference type="EMBL" id="CAB3377816.1"/>
    </source>
</evidence>
<proteinExistence type="inferred from homology"/>
<evidence type="ECO:0000256" key="8">
    <source>
        <dbReference type="ARBA" id="ARBA00022792"/>
    </source>
</evidence>
<comment type="caution">
    <text evidence="18">The sequence shown here is derived from an EMBL/GenBank/DDBJ whole genome shotgun (WGS) entry which is preliminary data.</text>
</comment>
<keyword evidence="19" id="KW-1185">Reference proteome</keyword>
<keyword evidence="5" id="KW-0050">Antiport</keyword>
<dbReference type="PANTHER" id="PTHR45635:SF14">
    <property type="entry name" value="ADP_ATP TRANSLOCASE"/>
    <property type="match status" value="1"/>
</dbReference>
<dbReference type="PANTHER" id="PTHR45635">
    <property type="entry name" value="ADP,ATP CARRIER PROTEIN 1-RELATED-RELATED"/>
    <property type="match status" value="1"/>
</dbReference>
<dbReference type="InterPro" id="IPR002113">
    <property type="entry name" value="ADT_euk_type"/>
</dbReference>
<comment type="function">
    <text evidence="13">ADP:ATP antiporter that mediates import of ADP into the mitochondrial matrix for ATP synthesis, and export of ATP out to fuel the cell. Cycles between the cytoplasmic-open state (c-state) and the matrix-open state (m-state): operates by the alternating access mechanism with a single substrate-binding site intermittently exposed to either the cytosolic (c-state) or matrix (m-state) side of the inner mitochondrial membrane.</text>
</comment>
<evidence type="ECO:0000256" key="4">
    <source>
        <dbReference type="ARBA" id="ARBA00022448"/>
    </source>
</evidence>
<evidence type="ECO:0000256" key="3">
    <source>
        <dbReference type="ARBA" id="ARBA00011245"/>
    </source>
</evidence>